<dbReference type="PANTHER" id="PTHR22166:SF12">
    <property type="entry name" value="ENDOPLASMIC RETICULUM JUNCTION FORMATION PROTEIN LUNAPARK"/>
    <property type="match status" value="1"/>
</dbReference>
<organism evidence="4 5">
    <name type="scientific">Zingiber officinale</name>
    <name type="common">Ginger</name>
    <name type="synonym">Amomum zingiber</name>
    <dbReference type="NCBI Taxonomy" id="94328"/>
    <lineage>
        <taxon>Eukaryota</taxon>
        <taxon>Viridiplantae</taxon>
        <taxon>Streptophyta</taxon>
        <taxon>Embryophyta</taxon>
        <taxon>Tracheophyta</taxon>
        <taxon>Spermatophyta</taxon>
        <taxon>Magnoliopsida</taxon>
        <taxon>Liliopsida</taxon>
        <taxon>Zingiberales</taxon>
        <taxon>Zingiberaceae</taxon>
        <taxon>Zingiber</taxon>
    </lineage>
</organism>
<keyword evidence="5" id="KW-1185">Reference proteome</keyword>
<gene>
    <name evidence="4" type="ORF">ZIOFF_073206</name>
</gene>
<dbReference type="InterPro" id="IPR040115">
    <property type="entry name" value="Lnp"/>
</dbReference>
<comment type="caution">
    <text evidence="4">The sequence shown here is derived from an EMBL/GenBank/DDBJ whole genome shotgun (WGS) entry which is preliminary data.</text>
</comment>
<dbReference type="GO" id="GO:0071786">
    <property type="term" value="P:endoplasmic reticulum tubular network organization"/>
    <property type="evidence" value="ECO:0007669"/>
    <property type="project" value="InterPro"/>
</dbReference>
<feature type="region of interest" description="Disordered" evidence="1">
    <location>
        <begin position="1"/>
        <end position="21"/>
    </location>
</feature>
<feature type="compositionally biased region" description="Polar residues" evidence="1">
    <location>
        <begin position="413"/>
        <end position="434"/>
    </location>
</feature>
<feature type="transmembrane region" description="Helical" evidence="2">
    <location>
        <begin position="220"/>
        <end position="240"/>
    </location>
</feature>
<keyword evidence="2" id="KW-0472">Membrane</keyword>
<feature type="transmembrane region" description="Helical" evidence="2">
    <location>
        <begin position="70"/>
        <end position="91"/>
    </location>
</feature>
<keyword evidence="2" id="KW-1133">Transmembrane helix</keyword>
<dbReference type="Pfam" id="PF10058">
    <property type="entry name" value="Zn_ribbon_10"/>
    <property type="match status" value="1"/>
</dbReference>
<evidence type="ECO:0000313" key="5">
    <source>
        <dbReference type="Proteomes" id="UP000734854"/>
    </source>
</evidence>
<proteinExistence type="predicted"/>
<feature type="region of interest" description="Disordered" evidence="1">
    <location>
        <begin position="406"/>
        <end position="443"/>
    </location>
</feature>
<reference evidence="4 5" key="1">
    <citation type="submission" date="2020-08" db="EMBL/GenBank/DDBJ databases">
        <title>Plant Genome Project.</title>
        <authorList>
            <person name="Zhang R.-G."/>
        </authorList>
    </citation>
    <scope>NUCLEOTIDE SEQUENCE [LARGE SCALE GENOMIC DNA]</scope>
    <source>
        <tissue evidence="4">Rhizome</tissue>
    </source>
</reference>
<feature type="transmembrane region" description="Helical" evidence="2">
    <location>
        <begin position="111"/>
        <end position="130"/>
    </location>
</feature>
<evidence type="ECO:0000256" key="1">
    <source>
        <dbReference type="SAM" id="MobiDB-lite"/>
    </source>
</evidence>
<name>A0A8J5BY93_ZINOF</name>
<dbReference type="PANTHER" id="PTHR22166">
    <property type="entry name" value="ENDOPLASMIC RETICULUM JUNCTION FORMATION PROTEIN LUNAPARK"/>
    <property type="match status" value="1"/>
</dbReference>
<accession>A0A8J5BY93</accession>
<evidence type="ECO:0000313" key="4">
    <source>
        <dbReference type="EMBL" id="KAG6468518.1"/>
    </source>
</evidence>
<keyword evidence="2" id="KW-0812">Transmembrane</keyword>
<dbReference type="EMBL" id="JACMSC010000022">
    <property type="protein sequence ID" value="KAG6468518.1"/>
    <property type="molecule type" value="Genomic_DNA"/>
</dbReference>
<dbReference type="GO" id="GO:0071782">
    <property type="term" value="C:endoplasmic reticulum tubular network"/>
    <property type="evidence" value="ECO:0007669"/>
    <property type="project" value="TreeGrafter"/>
</dbReference>
<dbReference type="Proteomes" id="UP000734854">
    <property type="component" value="Unassembled WGS sequence"/>
</dbReference>
<feature type="domain" description="Lunapark zinc ribbon" evidence="3">
    <location>
        <begin position="352"/>
        <end position="402"/>
    </location>
</feature>
<evidence type="ECO:0000256" key="2">
    <source>
        <dbReference type="SAM" id="Phobius"/>
    </source>
</evidence>
<dbReference type="InterPro" id="IPR019273">
    <property type="entry name" value="Lunapark_Znf"/>
</dbReference>
<evidence type="ECO:0000259" key="3">
    <source>
        <dbReference type="Pfam" id="PF10058"/>
    </source>
</evidence>
<protein>
    <recommendedName>
        <fullName evidence="3">Lunapark zinc ribbon domain-containing protein</fullName>
    </recommendedName>
</protein>
<dbReference type="AlphaFoldDB" id="A0A8J5BY93"/>
<sequence>MAEETALFPVGDPDSPLTPKRQQRRSFLSRLLRGIFAADNDIQKKLEHISKEEASIHSRLKRRAQSSRKIAKNVIFLSVIIEVVAVSYAIASTRSEDLDWKMRSIRVLPMFILPGLSTVMYSSLLSLTRLRDEKRGFHLGKFFEVQDDDIKIVGKMLKYGLPRVGISELCGCRLLIASGSRIVDRKDQKHLERLRAERQETIDELKEKTNYYTTQQLIQVPFLFFTLILLHETLIGYALIETKARYDLDPAAKAAAATVLASKLGADSGLKLQVGDEISDPSGKSHDVELLQSCGLRNRKPSHVIAPNAGSNTTSELIDEAFNEFATNPRISSPKQRVVEPFKASVFSEGSWLSRLAALLVGEDPTQCYALICAHGHMHNGLAKKVDFPYITYYCPHCHGLNGQRHQEEHEMSSGSGKNTPTSLTDSDNTYQSENNTNLTTKNATALVKENHGDASENKYDDATRISGLLNEKTGERELVNPVS</sequence>